<keyword evidence="2" id="KW-0812">Transmembrane</keyword>
<organism evidence="4">
    <name type="scientific">Chlorella variabilis</name>
    <name type="common">Green alga</name>
    <dbReference type="NCBI Taxonomy" id="554065"/>
    <lineage>
        <taxon>Eukaryota</taxon>
        <taxon>Viridiplantae</taxon>
        <taxon>Chlorophyta</taxon>
        <taxon>core chlorophytes</taxon>
        <taxon>Trebouxiophyceae</taxon>
        <taxon>Chlorellales</taxon>
        <taxon>Chlorellaceae</taxon>
        <taxon>Chlorella clade</taxon>
        <taxon>Chlorella</taxon>
    </lineage>
</organism>
<feature type="transmembrane region" description="Helical" evidence="2">
    <location>
        <begin position="204"/>
        <end position="225"/>
    </location>
</feature>
<accession>E1ZNA1</accession>
<dbReference type="RefSeq" id="XP_005844753.1">
    <property type="nucleotide sequence ID" value="XM_005844691.1"/>
</dbReference>
<dbReference type="InParanoid" id="E1ZNA1"/>
<dbReference type="EMBL" id="GL433855">
    <property type="protein sequence ID" value="EFN52651.1"/>
    <property type="molecule type" value="Genomic_DNA"/>
</dbReference>
<reference evidence="3 4" key="1">
    <citation type="journal article" date="2010" name="Plant Cell">
        <title>The Chlorella variabilis NC64A genome reveals adaptation to photosymbiosis, coevolution with viruses, and cryptic sex.</title>
        <authorList>
            <person name="Blanc G."/>
            <person name="Duncan G."/>
            <person name="Agarkova I."/>
            <person name="Borodovsky M."/>
            <person name="Gurnon J."/>
            <person name="Kuo A."/>
            <person name="Lindquist E."/>
            <person name="Lucas S."/>
            <person name="Pangilinan J."/>
            <person name="Polle J."/>
            <person name="Salamov A."/>
            <person name="Terry A."/>
            <person name="Yamada T."/>
            <person name="Dunigan D.D."/>
            <person name="Grigoriev I.V."/>
            <person name="Claverie J.M."/>
            <person name="Van Etten J.L."/>
        </authorList>
    </citation>
    <scope>NUCLEOTIDE SEQUENCE [LARGE SCALE GENOMIC DNA]</scope>
    <source>
        <strain evidence="3 4">NC64A</strain>
    </source>
</reference>
<dbReference type="OrthoDB" id="533167at2759"/>
<feature type="region of interest" description="Disordered" evidence="1">
    <location>
        <begin position="496"/>
        <end position="524"/>
    </location>
</feature>
<dbReference type="eggNOG" id="ENOG502R831">
    <property type="taxonomic scope" value="Eukaryota"/>
</dbReference>
<dbReference type="AlphaFoldDB" id="E1ZNA1"/>
<keyword evidence="4" id="KW-1185">Reference proteome</keyword>
<proteinExistence type="predicted"/>
<protein>
    <submittedName>
        <fullName evidence="3">Uncharacterized protein</fullName>
    </submittedName>
</protein>
<dbReference type="GeneID" id="17352111"/>
<feature type="transmembrane region" description="Helical" evidence="2">
    <location>
        <begin position="245"/>
        <end position="269"/>
    </location>
</feature>
<evidence type="ECO:0000256" key="1">
    <source>
        <dbReference type="SAM" id="MobiDB-lite"/>
    </source>
</evidence>
<evidence type="ECO:0000313" key="4">
    <source>
        <dbReference type="Proteomes" id="UP000008141"/>
    </source>
</evidence>
<keyword evidence="2" id="KW-0472">Membrane</keyword>
<dbReference type="Proteomes" id="UP000008141">
    <property type="component" value="Unassembled WGS sequence"/>
</dbReference>
<sequence>MDAAIALAISHSGQTFPTIHAVRLLHAMMPGRVFAMSGCIDTKMALVLGQRLSPDAPFCERCFDTKAGWRSAEPASISVVATAHTLTELLLYTGAALGTADASGGGGGGGGACGGGGNRALASGLPPFGLALAVEDLLDLRVARDSFVQARRAGRRVGRQPAGALRASPALTGVDAAGAPVPSQHHDSLVAAGRRWALHILEGPWAWALAAAYIAGTVISGYPVVHAVTDAITAAAGASTSLVDALGRVALVFDSMIYIWCGILAACLVQRRPLLARWGRRTLVVADVPYVHQCVEAFVSKMFALSYGIASVEVHGANPADHLVHKFTHCVARGTLLAIGRPDGRLYSPTMAESWILLGLLQAKVIASLGSQPEVLTLGHNPFTNEYITTHLVLPTTRPKANLDRACCAVLAELLQSLDHSEGANPNALHAARRHFLAGTLLSNAAVQAVHKHHSDTFGASMDERPPGVEHGGGCAGGLEAGGGSEPSNLARKPTLADLTDTPLGGFGSRRRSMRGGAGEGLQRSDSVLSYGADSHVLGEHRLSSMTRRDEVEGVWQRTSKLAKHSDALMADGNADATRAAMGSLASHMSQMLDDQGVMEALVESRFLSLERLLAFFVMFHAMAARVAAAWPLTFDISRSQSGLRIATTASPVTASDIDFTLAEGQAERLLRGASGRHAAIAARWRSAAPCAARLRRLGKL</sequence>
<gene>
    <name evidence="3" type="ORF">CHLNCDRAFT_58787</name>
</gene>
<keyword evidence="2" id="KW-1133">Transmembrane helix</keyword>
<name>E1ZNA1_CHLVA</name>
<dbReference type="KEGG" id="cvr:CHLNCDRAFT_58787"/>
<evidence type="ECO:0000313" key="3">
    <source>
        <dbReference type="EMBL" id="EFN52651.1"/>
    </source>
</evidence>
<evidence type="ECO:0000256" key="2">
    <source>
        <dbReference type="SAM" id="Phobius"/>
    </source>
</evidence>